<dbReference type="PATRIC" id="fig|1423759.3.peg.1792"/>
<sequence>MNRKQINDFSNIEINALADVCGGKRHPVLGCILNIAGGAMVGGAAGSPIGAGIGAAMGAFTCNEQHVR</sequence>
<proteinExistence type="predicted"/>
<evidence type="ECO:0000313" key="2">
    <source>
        <dbReference type="Proteomes" id="UP000051448"/>
    </source>
</evidence>
<dbReference type="AlphaFoldDB" id="A0A0R1MKI1"/>
<reference evidence="1 2" key="1">
    <citation type="journal article" date="2015" name="Genome Announc.">
        <title>Expanding the biotechnology potential of lactobacilli through comparative genomics of 213 strains and associated genera.</title>
        <authorList>
            <person name="Sun Z."/>
            <person name="Harris H.M."/>
            <person name="McCann A."/>
            <person name="Guo C."/>
            <person name="Argimon S."/>
            <person name="Zhang W."/>
            <person name="Yang X."/>
            <person name="Jeffery I.B."/>
            <person name="Cooney J.C."/>
            <person name="Kagawa T.F."/>
            <person name="Liu W."/>
            <person name="Song Y."/>
            <person name="Salvetti E."/>
            <person name="Wrobel A."/>
            <person name="Rasinkangas P."/>
            <person name="Parkhill J."/>
            <person name="Rea M.C."/>
            <person name="O'Sullivan O."/>
            <person name="Ritari J."/>
            <person name="Douillard F.P."/>
            <person name="Paul Ross R."/>
            <person name="Yang R."/>
            <person name="Briner A.E."/>
            <person name="Felis G.E."/>
            <person name="de Vos W.M."/>
            <person name="Barrangou R."/>
            <person name="Klaenhammer T.R."/>
            <person name="Caufield P.W."/>
            <person name="Cui Y."/>
            <person name="Zhang H."/>
            <person name="O'Toole P.W."/>
        </authorList>
    </citation>
    <scope>NUCLEOTIDE SEQUENCE [LARGE SCALE GENOMIC DNA]</scope>
    <source>
        <strain evidence="1 2">DSM 19519</strain>
    </source>
</reference>
<name>A0A0R1MKI1_9LACO</name>
<protein>
    <submittedName>
        <fullName evidence="1">Uncharacterized protein</fullName>
    </submittedName>
</protein>
<organism evidence="1 2">
    <name type="scientific">Liquorilactobacillus hordei DSM 19519</name>
    <dbReference type="NCBI Taxonomy" id="1423759"/>
    <lineage>
        <taxon>Bacteria</taxon>
        <taxon>Bacillati</taxon>
        <taxon>Bacillota</taxon>
        <taxon>Bacilli</taxon>
        <taxon>Lactobacillales</taxon>
        <taxon>Lactobacillaceae</taxon>
        <taxon>Liquorilactobacillus</taxon>
    </lineage>
</organism>
<dbReference type="EMBL" id="AZDX01000051">
    <property type="protein sequence ID" value="KRL05019.1"/>
    <property type="molecule type" value="Genomic_DNA"/>
</dbReference>
<comment type="caution">
    <text evidence="1">The sequence shown here is derived from an EMBL/GenBank/DDBJ whole genome shotgun (WGS) entry which is preliminary data.</text>
</comment>
<dbReference type="Pfam" id="PF10439">
    <property type="entry name" value="Bacteriocin_IIc"/>
    <property type="match status" value="1"/>
</dbReference>
<accession>A0A0R1MKI1</accession>
<dbReference type="InterPro" id="IPR019493">
    <property type="entry name" value="Bacteriocin_IIb_lactacin-rel"/>
</dbReference>
<dbReference type="Proteomes" id="UP000051448">
    <property type="component" value="Unassembled WGS sequence"/>
</dbReference>
<keyword evidence="2" id="KW-1185">Reference proteome</keyword>
<evidence type="ECO:0000313" key="1">
    <source>
        <dbReference type="EMBL" id="KRL05019.1"/>
    </source>
</evidence>
<dbReference type="STRING" id="1423759.FC92_GL001715"/>
<gene>
    <name evidence="1" type="ORF">FC92_GL001715</name>
</gene>
<dbReference type="GO" id="GO:0042742">
    <property type="term" value="P:defense response to bacterium"/>
    <property type="evidence" value="ECO:0007669"/>
    <property type="project" value="InterPro"/>
</dbReference>